<keyword evidence="5 8" id="KW-0812">Transmembrane</keyword>
<dbReference type="RefSeq" id="WP_152802835.1">
    <property type="nucleotide sequence ID" value="NZ_WHNX01000007.1"/>
</dbReference>
<dbReference type="PANTHER" id="PTHR36838:SF1">
    <property type="entry name" value="SLR1864 PROTEIN"/>
    <property type="match status" value="1"/>
</dbReference>
<dbReference type="GO" id="GO:0055085">
    <property type="term" value="P:transmembrane transport"/>
    <property type="evidence" value="ECO:0007669"/>
    <property type="project" value="InterPro"/>
</dbReference>
<evidence type="ECO:0000256" key="3">
    <source>
        <dbReference type="ARBA" id="ARBA00022448"/>
    </source>
</evidence>
<keyword evidence="4" id="KW-1003">Cell membrane</keyword>
<evidence type="ECO:0000256" key="4">
    <source>
        <dbReference type="ARBA" id="ARBA00022475"/>
    </source>
</evidence>
<dbReference type="Pfam" id="PF03547">
    <property type="entry name" value="Mem_trans"/>
    <property type="match status" value="1"/>
</dbReference>
<evidence type="ECO:0000313" key="10">
    <source>
        <dbReference type="Proteomes" id="UP000440004"/>
    </source>
</evidence>
<feature type="transmembrane region" description="Helical" evidence="8">
    <location>
        <begin position="193"/>
        <end position="213"/>
    </location>
</feature>
<feature type="transmembrane region" description="Helical" evidence="8">
    <location>
        <begin position="285"/>
        <end position="307"/>
    </location>
</feature>
<feature type="transmembrane region" description="Helical" evidence="8">
    <location>
        <begin position="128"/>
        <end position="149"/>
    </location>
</feature>
<name>A0A6A7K7K9_9FIRM</name>
<dbReference type="Gene3D" id="1.20.1530.20">
    <property type="match status" value="1"/>
</dbReference>
<keyword evidence="6 8" id="KW-1133">Transmembrane helix</keyword>
<keyword evidence="10" id="KW-1185">Reference proteome</keyword>
<protein>
    <submittedName>
        <fullName evidence="9">AEC family transporter</fullName>
    </submittedName>
</protein>
<dbReference type="AlphaFoldDB" id="A0A6A7K7K9"/>
<sequence>MDLLIVFTSILTLFIVGIVGYYCRKKEILGEQTVQNLPRFLLDITFPCMIISSMQIPYSTNKLDDLKAMFLISIGVYIFSLLFALLIPKILRIEKEEDQGVYKFMSVFSNVAFMGYPVLLSIYSSEAIFYASVFNLPFNFLVFTVGIYFMQSKFKKFNFKILINPSLISVFTGFIFFLFSIKIPNMILQPVEMIGNLTTPLAMIFIGASLTNVDIKKIFTEWRLYGISLIRLIIIPMIILLVLRNFVQDPLLLGIPVIICGMPVAANCAIISSQYGCDSDIASQGIFMTTLLSMFTIPFLVFILSILSV</sequence>
<dbReference type="EMBL" id="WHNX01000007">
    <property type="protein sequence ID" value="MPW25386.1"/>
    <property type="molecule type" value="Genomic_DNA"/>
</dbReference>
<feature type="transmembrane region" description="Helical" evidence="8">
    <location>
        <begin position="36"/>
        <end position="56"/>
    </location>
</feature>
<evidence type="ECO:0000256" key="2">
    <source>
        <dbReference type="ARBA" id="ARBA00010145"/>
    </source>
</evidence>
<gene>
    <name evidence="9" type="ORF">GC105_06255</name>
</gene>
<dbReference type="PANTHER" id="PTHR36838">
    <property type="entry name" value="AUXIN EFFLUX CARRIER FAMILY PROTEIN"/>
    <property type="match status" value="1"/>
</dbReference>
<dbReference type="InterPro" id="IPR038770">
    <property type="entry name" value="Na+/solute_symporter_sf"/>
</dbReference>
<reference evidence="9 10" key="1">
    <citation type="submission" date="2019-10" db="EMBL/GenBank/DDBJ databases">
        <title>Alkalibaculum tamaniensis sp.nov., a new alkaliphilic acetogen, isolated on methoxylated aromatics from a mud volcano.</title>
        <authorList>
            <person name="Khomyakova M.A."/>
            <person name="Merkel A.Y."/>
            <person name="Bonch-Osmolovskaya E.A."/>
            <person name="Slobodkin A.I."/>
        </authorList>
    </citation>
    <scope>NUCLEOTIDE SEQUENCE [LARGE SCALE GENOMIC DNA]</scope>
    <source>
        <strain evidence="9 10">M08DMB</strain>
    </source>
</reference>
<dbReference type="Proteomes" id="UP000440004">
    <property type="component" value="Unassembled WGS sequence"/>
</dbReference>
<dbReference type="GO" id="GO:0005886">
    <property type="term" value="C:plasma membrane"/>
    <property type="evidence" value="ECO:0007669"/>
    <property type="project" value="UniProtKB-SubCell"/>
</dbReference>
<feature type="transmembrane region" description="Helical" evidence="8">
    <location>
        <begin position="6"/>
        <end position="24"/>
    </location>
</feature>
<comment type="caution">
    <text evidence="9">The sequence shown here is derived from an EMBL/GenBank/DDBJ whole genome shotgun (WGS) entry which is preliminary data.</text>
</comment>
<feature type="transmembrane region" description="Helical" evidence="8">
    <location>
        <begin position="161"/>
        <end position="181"/>
    </location>
</feature>
<keyword evidence="7 8" id="KW-0472">Membrane</keyword>
<evidence type="ECO:0000313" key="9">
    <source>
        <dbReference type="EMBL" id="MPW25386.1"/>
    </source>
</evidence>
<evidence type="ECO:0000256" key="1">
    <source>
        <dbReference type="ARBA" id="ARBA00004651"/>
    </source>
</evidence>
<feature type="transmembrane region" description="Helical" evidence="8">
    <location>
        <begin position="68"/>
        <end position="88"/>
    </location>
</feature>
<evidence type="ECO:0000256" key="6">
    <source>
        <dbReference type="ARBA" id="ARBA00022989"/>
    </source>
</evidence>
<comment type="similarity">
    <text evidence="2">Belongs to the auxin efflux carrier (TC 2.A.69) family.</text>
</comment>
<evidence type="ECO:0000256" key="8">
    <source>
        <dbReference type="SAM" id="Phobius"/>
    </source>
</evidence>
<evidence type="ECO:0000256" key="5">
    <source>
        <dbReference type="ARBA" id="ARBA00022692"/>
    </source>
</evidence>
<feature type="transmembrane region" description="Helical" evidence="8">
    <location>
        <begin position="225"/>
        <end position="247"/>
    </location>
</feature>
<feature type="transmembrane region" description="Helical" evidence="8">
    <location>
        <begin position="253"/>
        <end position="273"/>
    </location>
</feature>
<organism evidence="9 10">
    <name type="scientific">Alkalibaculum sporogenes</name>
    <dbReference type="NCBI Taxonomy" id="2655001"/>
    <lineage>
        <taxon>Bacteria</taxon>
        <taxon>Bacillati</taxon>
        <taxon>Bacillota</taxon>
        <taxon>Clostridia</taxon>
        <taxon>Eubacteriales</taxon>
        <taxon>Eubacteriaceae</taxon>
        <taxon>Alkalibaculum</taxon>
    </lineage>
</organism>
<keyword evidence="3" id="KW-0813">Transport</keyword>
<dbReference type="InterPro" id="IPR004776">
    <property type="entry name" value="Mem_transp_PIN-like"/>
</dbReference>
<evidence type="ECO:0000256" key="7">
    <source>
        <dbReference type="ARBA" id="ARBA00023136"/>
    </source>
</evidence>
<accession>A0A6A7K7K9</accession>
<feature type="transmembrane region" description="Helical" evidence="8">
    <location>
        <begin position="100"/>
        <end position="122"/>
    </location>
</feature>
<comment type="subcellular location">
    <subcellularLocation>
        <location evidence="1">Cell membrane</location>
        <topology evidence="1">Multi-pass membrane protein</topology>
    </subcellularLocation>
</comment>
<proteinExistence type="inferred from homology"/>